<organism evidence="4 5">
    <name type="scientific">Ciona savignyi</name>
    <name type="common">Pacific transparent sea squirt</name>
    <dbReference type="NCBI Taxonomy" id="51511"/>
    <lineage>
        <taxon>Eukaryota</taxon>
        <taxon>Metazoa</taxon>
        <taxon>Chordata</taxon>
        <taxon>Tunicata</taxon>
        <taxon>Ascidiacea</taxon>
        <taxon>Phlebobranchia</taxon>
        <taxon>Cionidae</taxon>
        <taxon>Ciona</taxon>
    </lineage>
</organism>
<dbReference type="PANTHER" id="PTHR24252">
    <property type="entry name" value="ACROSIN-RELATED"/>
    <property type="match status" value="1"/>
</dbReference>
<sequence length="200" mass="22600">MRYNGLHLRIGSHTRNINEDGISIRYLNSSQIYLHPMYNIWLKRYDIALVRLDPPLQYSRKVAPLCLPNITKLSVQPGELCYVTGWGSTNGIGPPNTSLKQLLVRVLNNDVCKYKYFYSATYMILCVGGEHKRDTCAGDSGGGLMCQSSTNGRWELQGLVSFGASTCGQSGFPTIYMQVPFFLPWIQSVMREQCTLWRNS</sequence>
<keyword evidence="1" id="KW-1015">Disulfide bond</keyword>
<evidence type="ECO:0000259" key="3">
    <source>
        <dbReference type="PROSITE" id="PS50240"/>
    </source>
</evidence>
<dbReference type="AlphaFoldDB" id="H2Z616"/>
<dbReference type="InterPro" id="IPR001254">
    <property type="entry name" value="Trypsin_dom"/>
</dbReference>
<reference evidence="5" key="1">
    <citation type="submission" date="2003-08" db="EMBL/GenBank/DDBJ databases">
        <authorList>
            <person name="Birren B."/>
            <person name="Nusbaum C."/>
            <person name="Abebe A."/>
            <person name="Abouelleil A."/>
            <person name="Adekoya E."/>
            <person name="Ait-zahra M."/>
            <person name="Allen N."/>
            <person name="Allen T."/>
            <person name="An P."/>
            <person name="Anderson M."/>
            <person name="Anderson S."/>
            <person name="Arachchi H."/>
            <person name="Armbruster J."/>
            <person name="Bachantsang P."/>
            <person name="Baldwin J."/>
            <person name="Barry A."/>
            <person name="Bayul T."/>
            <person name="Blitshsteyn B."/>
            <person name="Bloom T."/>
            <person name="Blye J."/>
            <person name="Boguslavskiy L."/>
            <person name="Borowsky M."/>
            <person name="Boukhgalter B."/>
            <person name="Brunache A."/>
            <person name="Butler J."/>
            <person name="Calixte N."/>
            <person name="Calvo S."/>
            <person name="Camarata J."/>
            <person name="Campo K."/>
            <person name="Chang J."/>
            <person name="Cheshatsang Y."/>
            <person name="Citroen M."/>
            <person name="Collymore A."/>
            <person name="Considine T."/>
            <person name="Cook A."/>
            <person name="Cooke P."/>
            <person name="Corum B."/>
            <person name="Cuomo C."/>
            <person name="David R."/>
            <person name="Dawoe T."/>
            <person name="Degray S."/>
            <person name="Dodge S."/>
            <person name="Dooley K."/>
            <person name="Dorje P."/>
            <person name="Dorjee K."/>
            <person name="Dorris L."/>
            <person name="Duffey N."/>
            <person name="Dupes A."/>
            <person name="Elkins T."/>
            <person name="Engels R."/>
            <person name="Erickson J."/>
            <person name="Farina A."/>
            <person name="Faro S."/>
            <person name="Ferreira P."/>
            <person name="Fischer H."/>
            <person name="Fitzgerald M."/>
            <person name="Foley K."/>
            <person name="Gage D."/>
            <person name="Galagan J."/>
            <person name="Gearin G."/>
            <person name="Gnerre S."/>
            <person name="Gnirke A."/>
            <person name="Goyette A."/>
            <person name="Graham J."/>
            <person name="Grandbois E."/>
            <person name="Gyaltsen K."/>
            <person name="Hafez N."/>
            <person name="Hagopian D."/>
            <person name="Hagos B."/>
            <person name="Hall J."/>
            <person name="Hatcher B."/>
            <person name="Heller A."/>
            <person name="Higgins H."/>
            <person name="Honan T."/>
            <person name="Horn A."/>
            <person name="Houde N."/>
            <person name="Hughes L."/>
            <person name="Hulme W."/>
            <person name="Husby E."/>
            <person name="Iliev I."/>
            <person name="Jaffe D."/>
            <person name="Jones C."/>
            <person name="Kamal M."/>
            <person name="Kamat A."/>
            <person name="Kamvysselis M."/>
            <person name="Karlsson E."/>
            <person name="Kells C."/>
            <person name="Kieu A."/>
            <person name="Kisner P."/>
            <person name="Kodira C."/>
            <person name="Kulbokas E."/>
            <person name="Labutti K."/>
            <person name="Lama D."/>
            <person name="Landers T."/>
            <person name="Leger J."/>
            <person name="Levine S."/>
            <person name="Lewis D."/>
            <person name="Lewis T."/>
            <person name="Lindblad-toh K."/>
            <person name="Liu X."/>
            <person name="Lokyitsang T."/>
            <person name="Lokyitsang Y."/>
            <person name="Lucien O."/>
            <person name="Lui A."/>
            <person name="Ma L.J."/>
            <person name="Mabbitt R."/>
            <person name="Macdonald J."/>
            <person name="Maclean C."/>
            <person name="Major J."/>
            <person name="Manning J."/>
            <person name="Marabella R."/>
            <person name="Maru K."/>
            <person name="Matthews C."/>
            <person name="Mauceli E."/>
            <person name="Mccarthy M."/>
            <person name="Mcdonough S."/>
            <person name="Mcghee T."/>
            <person name="Meldrim J."/>
            <person name="Meneus L."/>
            <person name="Mesirov J."/>
            <person name="Mihalev A."/>
            <person name="Mihova T."/>
            <person name="Mikkelsen T."/>
            <person name="Mlenga V."/>
            <person name="Moru K."/>
            <person name="Mozes J."/>
            <person name="Mulrain L."/>
            <person name="Munson G."/>
            <person name="Naylor J."/>
            <person name="Newes C."/>
            <person name="Nguyen C."/>
            <person name="Nguyen N."/>
            <person name="Nguyen T."/>
            <person name="Nicol R."/>
            <person name="Nielsen C."/>
            <person name="Nizzari M."/>
            <person name="Norbu C."/>
            <person name="Norbu N."/>
            <person name="O'donnell P."/>
            <person name="Okoawo O."/>
            <person name="O'leary S."/>
            <person name="Omotosho B."/>
            <person name="O'neill K."/>
            <person name="Osman S."/>
            <person name="Parker S."/>
            <person name="Perrin D."/>
            <person name="Phunkhang P."/>
            <person name="Piqani B."/>
            <person name="Purcell S."/>
            <person name="Rachupka T."/>
            <person name="Ramasamy U."/>
            <person name="Rameau R."/>
            <person name="Ray V."/>
            <person name="Raymond C."/>
            <person name="Retta R."/>
            <person name="Richardson S."/>
            <person name="Rise C."/>
            <person name="Rodriguez J."/>
            <person name="Rogers J."/>
            <person name="Rogov P."/>
            <person name="Rutman M."/>
            <person name="Schupbach R."/>
            <person name="Seaman C."/>
            <person name="Settipalli S."/>
            <person name="Sharpe T."/>
            <person name="Sheridan J."/>
            <person name="Sherpa N."/>
            <person name="Shi J."/>
            <person name="Smirnov S."/>
            <person name="Smith C."/>
            <person name="Sougnez C."/>
            <person name="Spencer B."/>
            <person name="Stalker J."/>
            <person name="Stange-thomann N."/>
            <person name="Stavropoulos S."/>
            <person name="Stetson K."/>
            <person name="Stone C."/>
            <person name="Stone S."/>
            <person name="Stubbs M."/>
            <person name="Talamas J."/>
            <person name="Tchuinga P."/>
            <person name="Tenzing P."/>
            <person name="Tesfaye S."/>
            <person name="Theodore J."/>
            <person name="Thoulutsang Y."/>
            <person name="Topham K."/>
            <person name="Towey S."/>
            <person name="Tsamla T."/>
            <person name="Tsomo N."/>
            <person name="Vallee D."/>
            <person name="Vassiliev H."/>
            <person name="Venkataraman V."/>
            <person name="Vinson J."/>
            <person name="Vo A."/>
            <person name="Wade C."/>
            <person name="Wang S."/>
            <person name="Wangchuk T."/>
            <person name="Wangdi T."/>
            <person name="Whittaker C."/>
            <person name="Wilkinson J."/>
            <person name="Wu Y."/>
            <person name="Wyman D."/>
            <person name="Yadav S."/>
            <person name="Yang S."/>
            <person name="Yang X."/>
            <person name="Yeager S."/>
            <person name="Yee E."/>
            <person name="Young G."/>
            <person name="Zainoun J."/>
            <person name="Zembeck L."/>
            <person name="Zimmer A."/>
            <person name="Zody M."/>
            <person name="Lander E."/>
        </authorList>
    </citation>
    <scope>NUCLEOTIDE SEQUENCE [LARGE SCALE GENOMIC DNA]</scope>
</reference>
<dbReference type="Proteomes" id="UP000007875">
    <property type="component" value="Unassembled WGS sequence"/>
</dbReference>
<dbReference type="PROSITE" id="PS50240">
    <property type="entry name" value="TRYPSIN_DOM"/>
    <property type="match status" value="1"/>
</dbReference>
<name>H2Z616_CIOSA</name>
<dbReference type="GO" id="GO:0004252">
    <property type="term" value="F:serine-type endopeptidase activity"/>
    <property type="evidence" value="ECO:0007669"/>
    <property type="project" value="InterPro"/>
</dbReference>
<evidence type="ECO:0000313" key="5">
    <source>
        <dbReference type="Proteomes" id="UP000007875"/>
    </source>
</evidence>
<proteinExistence type="inferred from homology"/>
<dbReference type="SUPFAM" id="SSF50494">
    <property type="entry name" value="Trypsin-like serine proteases"/>
    <property type="match status" value="1"/>
</dbReference>
<protein>
    <recommendedName>
        <fullName evidence="3">Peptidase S1 domain-containing protein</fullName>
    </recommendedName>
</protein>
<dbReference type="InterPro" id="IPR009003">
    <property type="entry name" value="Peptidase_S1_PA"/>
</dbReference>
<dbReference type="GO" id="GO:0006508">
    <property type="term" value="P:proteolysis"/>
    <property type="evidence" value="ECO:0007669"/>
    <property type="project" value="InterPro"/>
</dbReference>
<reference evidence="4" key="3">
    <citation type="submission" date="2025-09" db="UniProtKB">
        <authorList>
            <consortium name="Ensembl"/>
        </authorList>
    </citation>
    <scope>IDENTIFICATION</scope>
</reference>
<dbReference type="GeneTree" id="ENSGT00940000163017"/>
<dbReference type="InParanoid" id="H2Z616"/>
<feature type="domain" description="Peptidase S1" evidence="3">
    <location>
        <begin position="1"/>
        <end position="191"/>
    </location>
</feature>
<dbReference type="Pfam" id="PF00089">
    <property type="entry name" value="Trypsin"/>
    <property type="match status" value="1"/>
</dbReference>
<dbReference type="HOGENOM" id="CLU_006842_13_1_1"/>
<comment type="similarity">
    <text evidence="2">Belongs to the peptidase S1 family. CLIP subfamily.</text>
</comment>
<evidence type="ECO:0000313" key="4">
    <source>
        <dbReference type="Ensembl" id="ENSCSAVP00000013028.1"/>
    </source>
</evidence>
<dbReference type="OMA" id="FWVITAN"/>
<keyword evidence="5" id="KW-1185">Reference proteome</keyword>
<dbReference type="Gene3D" id="2.40.10.10">
    <property type="entry name" value="Trypsin-like serine proteases"/>
    <property type="match status" value="1"/>
</dbReference>
<dbReference type="SMART" id="SM00020">
    <property type="entry name" value="Tryp_SPc"/>
    <property type="match status" value="1"/>
</dbReference>
<evidence type="ECO:0000256" key="2">
    <source>
        <dbReference type="ARBA" id="ARBA00024195"/>
    </source>
</evidence>
<dbReference type="FunFam" id="2.40.10.10:FF:000002">
    <property type="entry name" value="Transmembrane protease serine"/>
    <property type="match status" value="1"/>
</dbReference>
<dbReference type="CDD" id="cd00190">
    <property type="entry name" value="Tryp_SPc"/>
    <property type="match status" value="1"/>
</dbReference>
<dbReference type="STRING" id="51511.ENSCSAVP00000013028"/>
<dbReference type="Ensembl" id="ENSCSAVT00000013177.1">
    <property type="protein sequence ID" value="ENSCSAVP00000013028.1"/>
    <property type="gene ID" value="ENSCSAVG00000007656.1"/>
</dbReference>
<evidence type="ECO:0000256" key="1">
    <source>
        <dbReference type="ARBA" id="ARBA00023157"/>
    </source>
</evidence>
<dbReference type="eggNOG" id="KOG3627">
    <property type="taxonomic scope" value="Eukaryota"/>
</dbReference>
<dbReference type="InterPro" id="IPR043504">
    <property type="entry name" value="Peptidase_S1_PA_chymotrypsin"/>
</dbReference>
<dbReference type="PANTHER" id="PTHR24252:SF7">
    <property type="entry name" value="HYALIN"/>
    <property type="match status" value="1"/>
</dbReference>
<accession>H2Z616</accession>
<reference evidence="4" key="2">
    <citation type="submission" date="2025-08" db="UniProtKB">
        <authorList>
            <consortium name="Ensembl"/>
        </authorList>
    </citation>
    <scope>IDENTIFICATION</scope>
</reference>